<dbReference type="GO" id="GO:0022625">
    <property type="term" value="C:cytosolic large ribosomal subunit"/>
    <property type="evidence" value="ECO:0007669"/>
    <property type="project" value="InterPro"/>
</dbReference>
<evidence type="ECO:0000313" key="8">
    <source>
        <dbReference type="EMBL" id="RXH86790.1"/>
    </source>
</evidence>
<dbReference type="Proteomes" id="UP000290289">
    <property type="component" value="Chromosome 10"/>
</dbReference>
<dbReference type="STRING" id="3750.A0A498IUC8"/>
<comment type="caution">
    <text evidence="8">The sequence shown here is derived from an EMBL/GenBank/DDBJ whole genome shotgun (WGS) entry which is preliminary data.</text>
</comment>
<proteinExistence type="inferred from homology"/>
<dbReference type="Gene3D" id="3.30.497.10">
    <property type="entry name" value="Antithrombin, subunit I, domain 2"/>
    <property type="match status" value="1"/>
</dbReference>
<dbReference type="InterPro" id="IPR023796">
    <property type="entry name" value="Serpin_dom"/>
</dbReference>
<keyword evidence="9" id="KW-1185">Reference proteome</keyword>
<dbReference type="PANTHER" id="PTHR21141:SF5">
    <property type="entry name" value="LARGE RIBOSOMAL SUBUNIT PROTEIN P2"/>
    <property type="match status" value="1"/>
</dbReference>
<dbReference type="GO" id="GO:0002182">
    <property type="term" value="P:cytoplasmic translational elongation"/>
    <property type="evidence" value="ECO:0007669"/>
    <property type="project" value="InterPro"/>
</dbReference>
<dbReference type="GO" id="GO:0003735">
    <property type="term" value="F:structural constituent of ribosome"/>
    <property type="evidence" value="ECO:0007669"/>
    <property type="project" value="InterPro"/>
</dbReference>
<evidence type="ECO:0000259" key="7">
    <source>
        <dbReference type="Pfam" id="PF00079"/>
    </source>
</evidence>
<keyword evidence="5" id="KW-0689">Ribosomal protein</keyword>
<keyword evidence="6" id="KW-0687">Ribonucleoprotein</keyword>
<dbReference type="InterPro" id="IPR036186">
    <property type="entry name" value="Serpin_sf"/>
</dbReference>
<evidence type="ECO:0000256" key="3">
    <source>
        <dbReference type="ARBA" id="ARBA00009500"/>
    </source>
</evidence>
<dbReference type="InterPro" id="IPR038716">
    <property type="entry name" value="P1/P2_N_sf"/>
</dbReference>
<dbReference type="Pfam" id="PF00428">
    <property type="entry name" value="Ribosomal_60s"/>
    <property type="match status" value="1"/>
</dbReference>
<comment type="subunit">
    <text evidence="4">P1 and P2 exist as dimers at the large ribosomal subunit.</text>
</comment>
<dbReference type="SUPFAM" id="SSF56574">
    <property type="entry name" value="Serpins"/>
    <property type="match status" value="1"/>
</dbReference>
<protein>
    <recommendedName>
        <fullName evidence="7">Serpin domain-containing protein</fullName>
    </recommendedName>
</protein>
<comment type="similarity">
    <text evidence="3">Belongs to the serpin family.</text>
</comment>
<dbReference type="PANTHER" id="PTHR21141">
    <property type="entry name" value="60S ACIDIC RIBOSOMAL PROTEIN FAMILY MEMBER"/>
    <property type="match status" value="1"/>
</dbReference>
<evidence type="ECO:0000256" key="2">
    <source>
        <dbReference type="ARBA" id="ARBA00005436"/>
    </source>
</evidence>
<dbReference type="Gene3D" id="1.10.10.1410">
    <property type="match status" value="1"/>
</dbReference>
<evidence type="ECO:0000256" key="1">
    <source>
        <dbReference type="ARBA" id="ARBA00003362"/>
    </source>
</evidence>
<reference evidence="8 9" key="1">
    <citation type="submission" date="2018-10" db="EMBL/GenBank/DDBJ databases">
        <title>A high-quality apple genome assembly.</title>
        <authorList>
            <person name="Hu J."/>
        </authorList>
    </citation>
    <scope>NUCLEOTIDE SEQUENCE [LARGE SCALE GENOMIC DNA]</scope>
    <source>
        <strain evidence="9">cv. HFTH1</strain>
        <tissue evidence="8">Young leaf</tissue>
    </source>
</reference>
<dbReference type="FunFam" id="1.10.10.1410:FF:000002">
    <property type="entry name" value="60S acidic ribosomal protein P2"/>
    <property type="match status" value="1"/>
</dbReference>
<evidence type="ECO:0000313" key="9">
    <source>
        <dbReference type="Proteomes" id="UP000290289"/>
    </source>
</evidence>
<dbReference type="AlphaFoldDB" id="A0A498IUC8"/>
<name>A0A498IUC8_MALDO</name>
<sequence>MPWKTRARMEVRRKKKETKRLRYEERDNGRWGVRCNENLPKTCPVEQCIPPILGALNVRWNISSQSVPSYPMYQTAPIGTIPLRIRSAAYFSRLRKSRASQAEMKVEAAYLLAVLGGKTSPSAEDLKDILGSVGAVADDDRIQLLLSEVESKDITELIASGREKLASSVPSGGGDAIAVDTTGDGFGGMATPATAGANDEANESFPFSDCDPDSFTMDPKEASNLTDVSLKITTHLLVTEGKSKNIVYSPLSIQVMLWLITAGSKGPTQDQMLSFLKSNSVDQLNSLASHLVPLVFANGSARGGPCLCFANGLWVKKSLLIKPAFKQSNILKPAKRNTSRSCTPAMGKKSVA</sequence>
<comment type="function">
    <text evidence="1">Plays an important role in the elongation step of protein synthesis.</text>
</comment>
<evidence type="ECO:0000256" key="4">
    <source>
        <dbReference type="ARBA" id="ARBA00011266"/>
    </source>
</evidence>
<evidence type="ECO:0000256" key="5">
    <source>
        <dbReference type="ARBA" id="ARBA00022980"/>
    </source>
</evidence>
<dbReference type="InterPro" id="IPR044076">
    <property type="entry name" value="Ribosomal_P2"/>
</dbReference>
<accession>A0A498IUC8</accession>
<evidence type="ECO:0000256" key="6">
    <source>
        <dbReference type="ARBA" id="ARBA00023274"/>
    </source>
</evidence>
<gene>
    <name evidence="8" type="ORF">DVH24_022063</name>
</gene>
<dbReference type="EMBL" id="RDQH01000336">
    <property type="protein sequence ID" value="RXH86790.1"/>
    <property type="molecule type" value="Genomic_DNA"/>
</dbReference>
<dbReference type="CDD" id="cd05833">
    <property type="entry name" value="Ribosomal_P2"/>
    <property type="match status" value="1"/>
</dbReference>
<comment type="similarity">
    <text evidence="2">Belongs to the eukaryotic ribosomal protein P1/P2 family.</text>
</comment>
<dbReference type="InterPro" id="IPR042178">
    <property type="entry name" value="Serpin_sf_1"/>
</dbReference>
<dbReference type="Pfam" id="PF00079">
    <property type="entry name" value="Serpin"/>
    <property type="match status" value="1"/>
</dbReference>
<organism evidence="8 9">
    <name type="scientific">Malus domestica</name>
    <name type="common">Apple</name>
    <name type="synonym">Pyrus malus</name>
    <dbReference type="NCBI Taxonomy" id="3750"/>
    <lineage>
        <taxon>Eukaryota</taxon>
        <taxon>Viridiplantae</taxon>
        <taxon>Streptophyta</taxon>
        <taxon>Embryophyta</taxon>
        <taxon>Tracheophyta</taxon>
        <taxon>Spermatophyta</taxon>
        <taxon>Magnoliopsida</taxon>
        <taxon>eudicotyledons</taxon>
        <taxon>Gunneridae</taxon>
        <taxon>Pentapetalae</taxon>
        <taxon>rosids</taxon>
        <taxon>fabids</taxon>
        <taxon>Rosales</taxon>
        <taxon>Rosaceae</taxon>
        <taxon>Amygdaloideae</taxon>
        <taxon>Maleae</taxon>
        <taxon>Malus</taxon>
    </lineage>
</organism>
<feature type="domain" description="Serpin" evidence="7">
    <location>
        <begin position="225"/>
        <end position="328"/>
    </location>
</feature>